<dbReference type="GO" id="GO:0005886">
    <property type="term" value="C:plasma membrane"/>
    <property type="evidence" value="ECO:0007669"/>
    <property type="project" value="TreeGrafter"/>
</dbReference>
<evidence type="ECO:0000256" key="4">
    <source>
        <dbReference type="ARBA" id="ARBA00022989"/>
    </source>
</evidence>
<dbReference type="Proteomes" id="UP000682733">
    <property type="component" value="Unassembled WGS sequence"/>
</dbReference>
<dbReference type="PRINTS" id="PR01333">
    <property type="entry name" value="2POREKCHANEL"/>
</dbReference>
<accession>A0A815GFH8</accession>
<proteinExistence type="inferred from homology"/>
<evidence type="ECO:0000256" key="1">
    <source>
        <dbReference type="ARBA" id="ARBA00004141"/>
    </source>
</evidence>
<feature type="transmembrane region" description="Helical" evidence="10">
    <location>
        <begin position="391"/>
        <end position="408"/>
    </location>
</feature>
<feature type="transmembrane region" description="Helical" evidence="10">
    <location>
        <begin position="125"/>
        <end position="158"/>
    </location>
</feature>
<feature type="transmembrane region" description="Helical" evidence="10">
    <location>
        <begin position="420"/>
        <end position="442"/>
    </location>
</feature>
<sequence>MGKIKYSIPSTTQQILTNVDQTRISGIAPLVTFDENGDIPISPYYSYCDNLIKDAKYNNDSFSVIQPLTSSSTTNNFLNKKHQRFYYRFRNRLFRSYPQQYINNRSNQILKPPQKYRTPRERLQYYLHLLTKFIFSQIGLTILVVLYVGFGGLIFYLIESRHEHVKHRRIELNYNSTIDRIRRIAGEEFNWSLNKTFELNYALWRGMLWRNDGNDEVGWKVKIFHEKFYLRIDAELKFMFHEQEKLMDKNENNRELQKWTYSTAMLYAATVITTVGYGNIAPKSIAGKILTCGYAMIGIPIMIMCLTNTGDLLAYFFIKYYSYTIRKLHRTMRKFRSKKENKFEQECDGDDDEEQQQHVPIAATLGVLGLYILAGALLFSHWEGWSYIDGAYFSFITFTTIGLGDLVPGKSTFTGNKNGKSILCALYLLFGMTLTAMSFKLMQDDLFSIKRKLFKKLGIIDSDDEEEEESNNEKSGGGFFASRKTFNK</sequence>
<evidence type="ECO:0000256" key="9">
    <source>
        <dbReference type="SAM" id="MobiDB-lite"/>
    </source>
</evidence>
<evidence type="ECO:0000256" key="8">
    <source>
        <dbReference type="RuleBase" id="RU003857"/>
    </source>
</evidence>
<feature type="domain" description="Potassium channel" evidence="11">
    <location>
        <begin position="256"/>
        <end position="313"/>
    </location>
</feature>
<evidence type="ECO:0000256" key="6">
    <source>
        <dbReference type="ARBA" id="ARBA00023136"/>
    </source>
</evidence>
<evidence type="ECO:0000256" key="7">
    <source>
        <dbReference type="ARBA" id="ARBA00023303"/>
    </source>
</evidence>
<protein>
    <recommendedName>
        <fullName evidence="11">Potassium channel domain-containing protein</fullName>
    </recommendedName>
</protein>
<reference evidence="13" key="1">
    <citation type="submission" date="2021-02" db="EMBL/GenBank/DDBJ databases">
        <authorList>
            <person name="Nowell W R."/>
        </authorList>
    </citation>
    <scope>NUCLEOTIDE SEQUENCE</scope>
</reference>
<feature type="region of interest" description="Disordered" evidence="9">
    <location>
        <begin position="463"/>
        <end position="488"/>
    </location>
</feature>
<evidence type="ECO:0000256" key="3">
    <source>
        <dbReference type="ARBA" id="ARBA00022692"/>
    </source>
</evidence>
<keyword evidence="5 8" id="KW-0406">Ion transport</keyword>
<dbReference type="SUPFAM" id="SSF81324">
    <property type="entry name" value="Voltage-gated potassium channels"/>
    <property type="match status" value="2"/>
</dbReference>
<organism evidence="13 16">
    <name type="scientific">Didymodactylos carnosus</name>
    <dbReference type="NCBI Taxonomy" id="1234261"/>
    <lineage>
        <taxon>Eukaryota</taxon>
        <taxon>Metazoa</taxon>
        <taxon>Spiralia</taxon>
        <taxon>Gnathifera</taxon>
        <taxon>Rotifera</taxon>
        <taxon>Eurotatoria</taxon>
        <taxon>Bdelloidea</taxon>
        <taxon>Philodinida</taxon>
        <taxon>Philodinidae</taxon>
        <taxon>Didymodactylos</taxon>
    </lineage>
</organism>
<dbReference type="EMBL" id="CAJNOQ010014297">
    <property type="protein sequence ID" value="CAF1338959.1"/>
    <property type="molecule type" value="Genomic_DNA"/>
</dbReference>
<evidence type="ECO:0000256" key="10">
    <source>
        <dbReference type="SAM" id="Phobius"/>
    </source>
</evidence>
<comment type="subcellular location">
    <subcellularLocation>
        <location evidence="1">Membrane</location>
        <topology evidence="1">Multi-pass membrane protein</topology>
    </subcellularLocation>
</comment>
<comment type="similarity">
    <text evidence="8">Belongs to the two pore domain potassium channel (TC 1.A.1.8) family.</text>
</comment>
<evidence type="ECO:0000313" key="14">
    <source>
        <dbReference type="EMBL" id="CAF3937157.1"/>
    </source>
</evidence>
<dbReference type="PANTHER" id="PTHR11003">
    <property type="entry name" value="POTASSIUM CHANNEL, SUBFAMILY K"/>
    <property type="match status" value="1"/>
</dbReference>
<evidence type="ECO:0000313" key="16">
    <source>
        <dbReference type="Proteomes" id="UP000663829"/>
    </source>
</evidence>
<feature type="domain" description="Potassium channel" evidence="11">
    <location>
        <begin position="367"/>
        <end position="444"/>
    </location>
</feature>
<keyword evidence="4 10" id="KW-1133">Transmembrane helix</keyword>
<keyword evidence="16" id="KW-1185">Reference proteome</keyword>
<dbReference type="Pfam" id="PF07885">
    <property type="entry name" value="Ion_trans_2"/>
    <property type="match status" value="2"/>
</dbReference>
<name>A0A815GFH8_9BILA</name>
<gene>
    <name evidence="13" type="ORF">GPM918_LOCUS30333</name>
    <name evidence="12" type="ORF">OVA965_LOCUS21144</name>
    <name evidence="15" type="ORF">SRO942_LOCUS30943</name>
    <name evidence="14" type="ORF">TMI583_LOCUS21725</name>
</gene>
<keyword evidence="7 8" id="KW-0407">Ion channel</keyword>
<dbReference type="EMBL" id="CAJOBC010057542">
    <property type="protein sequence ID" value="CAF4198196.1"/>
    <property type="molecule type" value="Genomic_DNA"/>
</dbReference>
<dbReference type="GO" id="GO:0022841">
    <property type="term" value="F:potassium ion leak channel activity"/>
    <property type="evidence" value="ECO:0007669"/>
    <property type="project" value="TreeGrafter"/>
</dbReference>
<dbReference type="InterPro" id="IPR013099">
    <property type="entry name" value="K_chnl_dom"/>
</dbReference>
<dbReference type="Gene3D" id="1.10.287.70">
    <property type="match status" value="1"/>
</dbReference>
<evidence type="ECO:0000256" key="2">
    <source>
        <dbReference type="ARBA" id="ARBA00022448"/>
    </source>
</evidence>
<evidence type="ECO:0000313" key="12">
    <source>
        <dbReference type="EMBL" id="CAF1141369.1"/>
    </source>
</evidence>
<dbReference type="PANTHER" id="PTHR11003:SF334">
    <property type="entry name" value="FI03418P"/>
    <property type="match status" value="1"/>
</dbReference>
<dbReference type="Proteomes" id="UP000677228">
    <property type="component" value="Unassembled WGS sequence"/>
</dbReference>
<feature type="transmembrane region" description="Helical" evidence="10">
    <location>
        <begin position="359"/>
        <end position="379"/>
    </location>
</feature>
<dbReference type="AlphaFoldDB" id="A0A815GFH8"/>
<feature type="transmembrane region" description="Helical" evidence="10">
    <location>
        <begin position="292"/>
        <end position="318"/>
    </location>
</feature>
<dbReference type="Proteomes" id="UP000663829">
    <property type="component" value="Unassembled WGS sequence"/>
</dbReference>
<evidence type="ECO:0000259" key="11">
    <source>
        <dbReference type="Pfam" id="PF07885"/>
    </source>
</evidence>
<dbReference type="OrthoDB" id="297496at2759"/>
<comment type="caution">
    <text evidence="13">The sequence shown here is derived from an EMBL/GenBank/DDBJ whole genome shotgun (WGS) entry which is preliminary data.</text>
</comment>
<keyword evidence="6 10" id="KW-0472">Membrane</keyword>
<dbReference type="EMBL" id="CAJOBA010026621">
    <property type="protein sequence ID" value="CAF3937157.1"/>
    <property type="molecule type" value="Genomic_DNA"/>
</dbReference>
<dbReference type="Proteomes" id="UP000681722">
    <property type="component" value="Unassembled WGS sequence"/>
</dbReference>
<dbReference type="EMBL" id="CAJNOK010011486">
    <property type="protein sequence ID" value="CAF1141369.1"/>
    <property type="molecule type" value="Genomic_DNA"/>
</dbReference>
<keyword evidence="2 8" id="KW-0813">Transport</keyword>
<dbReference type="GO" id="GO:0015271">
    <property type="term" value="F:outward rectifier potassium channel activity"/>
    <property type="evidence" value="ECO:0007669"/>
    <property type="project" value="TreeGrafter"/>
</dbReference>
<keyword evidence="3 8" id="KW-0812">Transmembrane</keyword>
<evidence type="ECO:0000313" key="13">
    <source>
        <dbReference type="EMBL" id="CAF1338959.1"/>
    </source>
</evidence>
<dbReference type="InterPro" id="IPR003280">
    <property type="entry name" value="2pore_dom_K_chnl"/>
</dbReference>
<feature type="transmembrane region" description="Helical" evidence="10">
    <location>
        <begin position="259"/>
        <end position="280"/>
    </location>
</feature>
<dbReference type="GO" id="GO:0030322">
    <property type="term" value="P:stabilization of membrane potential"/>
    <property type="evidence" value="ECO:0007669"/>
    <property type="project" value="TreeGrafter"/>
</dbReference>
<evidence type="ECO:0000256" key="5">
    <source>
        <dbReference type="ARBA" id="ARBA00023065"/>
    </source>
</evidence>
<evidence type="ECO:0000313" key="15">
    <source>
        <dbReference type="EMBL" id="CAF4198196.1"/>
    </source>
</evidence>